<sequence>MSYVRKALPRKNRIYRKFNRGMSVAYNALNLANKTANVVNQMSNLINSEEKSFGLANSLSVLSSGHVIPINAIPQGDTGVTRNGIRVLMKNIYIKFYITNDAESTIPDPITRVSLVYDKEAGASSYNDLYVASVLGMKNLDNTERFVVLSDNTYKLTDMGYDASTNVITIFKKLNCHVDFDDDNSTTITTGGLYLYVITNSTDATHHPTFFYQTKLTYYDN</sequence>
<organism evidence="1">
    <name type="scientific">uncultured virus</name>
    <dbReference type="NCBI Taxonomy" id="340016"/>
    <lineage>
        <taxon>Viruses</taxon>
        <taxon>environmental samples</taxon>
    </lineage>
</organism>
<accession>A0A2K9LT30</accession>
<gene>
    <name evidence="1" type="primary">Cap</name>
</gene>
<name>A0A2K9LT30_9VIRU</name>
<dbReference type="Gene3D" id="2.60.120.20">
    <property type="match status" value="1"/>
</dbReference>
<dbReference type="InterPro" id="IPR029053">
    <property type="entry name" value="Viral_coat"/>
</dbReference>
<proteinExistence type="predicted"/>
<reference evidence="1" key="1">
    <citation type="submission" date="2017-01" db="EMBL/GenBank/DDBJ databases">
        <title>High-throughput sequencing uncovers low homogeneity in the biogeography of single-stranded DNA viruses.</title>
        <authorList>
            <person name="Pearson V.M."/>
            <person name="Rokyta D.R."/>
        </authorList>
    </citation>
    <scope>NUCLEOTIDE SEQUENCE</scope>
</reference>
<dbReference type="EMBL" id="KY487950">
    <property type="protein sequence ID" value="AUM61967.1"/>
    <property type="molecule type" value="Genomic_DNA"/>
</dbReference>
<evidence type="ECO:0000313" key="1">
    <source>
        <dbReference type="EMBL" id="AUM61967.1"/>
    </source>
</evidence>
<protein>
    <submittedName>
        <fullName evidence="1">Capsid</fullName>
    </submittedName>
</protein>